<dbReference type="EMBL" id="JAAGLI010000052">
    <property type="protein sequence ID" value="NEA21226.1"/>
    <property type="molecule type" value="Genomic_DNA"/>
</dbReference>
<feature type="non-terminal residue" evidence="1">
    <location>
        <position position="128"/>
    </location>
</feature>
<dbReference type="AlphaFoldDB" id="A0A6L9Q7Y4"/>
<accession>A0A6L9Q7Y4</accession>
<proteinExistence type="predicted"/>
<name>A0A6L9Q7Y4_9ACTN</name>
<organism evidence="1 2">
    <name type="scientific">Actinomadura bangladeshensis</name>
    <dbReference type="NCBI Taxonomy" id="453573"/>
    <lineage>
        <taxon>Bacteria</taxon>
        <taxon>Bacillati</taxon>
        <taxon>Actinomycetota</taxon>
        <taxon>Actinomycetes</taxon>
        <taxon>Streptosporangiales</taxon>
        <taxon>Thermomonosporaceae</taxon>
        <taxon>Actinomadura</taxon>
    </lineage>
</organism>
<reference evidence="1 2" key="1">
    <citation type="submission" date="2020-01" db="EMBL/GenBank/DDBJ databases">
        <title>Insect and environment-associated Actinomycetes.</title>
        <authorList>
            <person name="Currrie C."/>
            <person name="Chevrette M."/>
            <person name="Carlson C."/>
            <person name="Stubbendieck R."/>
            <person name="Wendt-Pienkowski E."/>
        </authorList>
    </citation>
    <scope>NUCLEOTIDE SEQUENCE [LARGE SCALE GENOMIC DNA]</scope>
    <source>
        <strain evidence="1 2">SID10258</strain>
    </source>
</reference>
<feature type="non-terminal residue" evidence="1">
    <location>
        <position position="1"/>
    </location>
</feature>
<comment type="caution">
    <text evidence="1">The sequence shown here is derived from an EMBL/GenBank/DDBJ whole genome shotgun (WGS) entry which is preliminary data.</text>
</comment>
<gene>
    <name evidence="1" type="ORF">G3I70_01750</name>
</gene>
<sequence>ARADGRTRAHRSIRRFQPRRLVLRRAAEAMSEYLAAHEHDREEEDITADEPGPVRRFLARPGVLLVLALTAVAVVAERDLLTAAGRLGGGALVPAWSGGASDLWEQYLSGWHPVGLGTDAGSPPYVGV</sequence>
<evidence type="ECO:0000313" key="2">
    <source>
        <dbReference type="Proteomes" id="UP000475532"/>
    </source>
</evidence>
<protein>
    <submittedName>
        <fullName evidence="1">Glycosyltransferase family 2 protein</fullName>
    </submittedName>
</protein>
<evidence type="ECO:0000313" key="1">
    <source>
        <dbReference type="EMBL" id="NEA21226.1"/>
    </source>
</evidence>
<dbReference type="GO" id="GO:0016740">
    <property type="term" value="F:transferase activity"/>
    <property type="evidence" value="ECO:0007669"/>
    <property type="project" value="UniProtKB-KW"/>
</dbReference>
<dbReference type="Proteomes" id="UP000475532">
    <property type="component" value="Unassembled WGS sequence"/>
</dbReference>
<keyword evidence="1" id="KW-0808">Transferase</keyword>